<dbReference type="STRING" id="582744.Msip34_1651"/>
<keyword evidence="2" id="KW-1185">Reference proteome</keyword>
<reference evidence="1 2" key="2">
    <citation type="journal article" date="2011" name="J. Bacteriol.">
        <title>Genomes of three methylotrophs from a single niche uncover genetic and metabolic divergence of Methylophilaceae.</title>
        <authorList>
            <person name="Lapidus A."/>
            <person name="Clum A."/>
            <person name="Labutti K."/>
            <person name="Kaluzhnaya M.G."/>
            <person name="Lim S."/>
            <person name="Beck D.A."/>
            <person name="Glavina Del Rio T."/>
            <person name="Nolan M."/>
            <person name="Mavromatis K."/>
            <person name="Huntemann M."/>
            <person name="Lucas S."/>
            <person name="Lidstrom M.E."/>
            <person name="Ivanova N."/>
            <person name="Chistoserdova L."/>
        </authorList>
    </citation>
    <scope>NUCLEOTIDE SEQUENCE [LARGE SCALE GENOMIC DNA]</scope>
    <source>
        <strain evidence="1 2">SIP3-4</strain>
    </source>
</reference>
<dbReference type="Pfam" id="PF15943">
    <property type="entry name" value="YdaS_toxin"/>
    <property type="match status" value="1"/>
</dbReference>
<dbReference type="InterPro" id="IPR031856">
    <property type="entry name" value="YdaS_toxin-like"/>
</dbReference>
<dbReference type="EMBL" id="CP001674">
    <property type="protein sequence ID" value="ACT50896.1"/>
    <property type="molecule type" value="Genomic_DNA"/>
</dbReference>
<dbReference type="GO" id="GO:0003677">
    <property type="term" value="F:DNA binding"/>
    <property type="evidence" value="ECO:0007669"/>
    <property type="project" value="InterPro"/>
</dbReference>
<dbReference type="KEGG" id="mei:Msip34_1651"/>
<dbReference type="InterPro" id="IPR010982">
    <property type="entry name" value="Lambda_DNA-bd_dom_sf"/>
</dbReference>
<dbReference type="HOGENOM" id="CLU_173998_4_1_4"/>
<dbReference type="Gene3D" id="1.10.260.40">
    <property type="entry name" value="lambda repressor-like DNA-binding domains"/>
    <property type="match status" value="1"/>
</dbReference>
<dbReference type="eggNOG" id="COG4197">
    <property type="taxonomic scope" value="Bacteria"/>
</dbReference>
<dbReference type="Proteomes" id="UP000002743">
    <property type="component" value="Chromosome"/>
</dbReference>
<proteinExistence type="predicted"/>
<sequence length="81" mass="9321">MFRMDKHQKNVVDQVISLIEGGRPALAAALDISEQAIHKWVKSGRIPTERVRDVEELINFQITRYEMRPDIYGTQPENKAA</sequence>
<accession>C6XEC1</accession>
<protein>
    <submittedName>
        <fullName evidence="1">Phage regulatory protein</fullName>
    </submittedName>
</protein>
<dbReference type="SUPFAM" id="SSF47413">
    <property type="entry name" value="lambda repressor-like DNA-binding domains"/>
    <property type="match status" value="1"/>
</dbReference>
<evidence type="ECO:0000313" key="2">
    <source>
        <dbReference type="Proteomes" id="UP000002743"/>
    </source>
</evidence>
<dbReference type="AlphaFoldDB" id="C6XEC1"/>
<organism evidence="1 2">
    <name type="scientific">Methylovorus glucosotrophus (strain SIP3-4)</name>
    <dbReference type="NCBI Taxonomy" id="582744"/>
    <lineage>
        <taxon>Bacteria</taxon>
        <taxon>Pseudomonadati</taxon>
        <taxon>Pseudomonadota</taxon>
        <taxon>Betaproteobacteria</taxon>
        <taxon>Nitrosomonadales</taxon>
        <taxon>Methylophilaceae</taxon>
        <taxon>Methylovorus</taxon>
    </lineage>
</organism>
<evidence type="ECO:0000313" key="1">
    <source>
        <dbReference type="EMBL" id="ACT50896.1"/>
    </source>
</evidence>
<gene>
    <name evidence="1" type="ordered locus">Msip34_1651</name>
</gene>
<reference evidence="2" key="1">
    <citation type="submission" date="2009-07" db="EMBL/GenBank/DDBJ databases">
        <title>Complete sequence of chromosome of Methylovorus sp. SIP3-4.</title>
        <authorList>
            <person name="Lucas S."/>
            <person name="Copeland A."/>
            <person name="Lapidus A."/>
            <person name="Glavina del Rio T."/>
            <person name="Tice H."/>
            <person name="Bruce D."/>
            <person name="Goodwin L."/>
            <person name="Pitluck S."/>
            <person name="Clum A."/>
            <person name="Larimer F."/>
            <person name="Land M."/>
            <person name="Hauser L."/>
            <person name="Kyrpides N."/>
            <person name="Mikhailova N."/>
            <person name="Kayluzhnaya M."/>
            <person name="Chistoserdova L."/>
        </authorList>
    </citation>
    <scope>NUCLEOTIDE SEQUENCE [LARGE SCALE GENOMIC DNA]</scope>
    <source>
        <strain evidence="2">SIP3-4</strain>
    </source>
</reference>
<name>C6XEC1_METGS</name>